<evidence type="ECO:0000256" key="4">
    <source>
        <dbReference type="ARBA" id="ARBA00022448"/>
    </source>
</evidence>
<keyword evidence="5" id="KW-0547">Nucleotide-binding</keyword>
<evidence type="ECO:0000313" key="12">
    <source>
        <dbReference type="Proteomes" id="UP001610563"/>
    </source>
</evidence>
<keyword evidence="11" id="KW-0378">Hydrolase</keyword>
<sequence>MLHFILRVIQAVIHHLQRTFVIIGTSVYTSICRLQARLNQKYSKILIAGPRNAGRTTLAHKLRTESGGKVDWREIAAAKRKRLTFIETSGFAAPPLASFLPGTAGIIFMIDAKDYNLLPETRRILDDLLKSEEVAGVPVVIFVNKIDHYGAVGPEEFLMLMGLDNGDTGLDLLRNERAIEVVFGSVVLGQGVDEAIRWLVEHV</sequence>
<evidence type="ECO:0000256" key="5">
    <source>
        <dbReference type="ARBA" id="ARBA00022741"/>
    </source>
</evidence>
<accession>A0ABR4FNU6</accession>
<dbReference type="SUPFAM" id="SSF52540">
    <property type="entry name" value="P-loop containing nucleoside triphosphate hydrolases"/>
    <property type="match status" value="1"/>
</dbReference>
<dbReference type="InterPro" id="IPR006687">
    <property type="entry name" value="Small_GTPase_SAR1"/>
</dbReference>
<dbReference type="InterPro" id="IPR027417">
    <property type="entry name" value="P-loop_NTPase"/>
</dbReference>
<keyword evidence="7" id="KW-0931">ER-Golgi transport</keyword>
<organism evidence="11 12">
    <name type="scientific">Aspergillus keveii</name>
    <dbReference type="NCBI Taxonomy" id="714993"/>
    <lineage>
        <taxon>Eukaryota</taxon>
        <taxon>Fungi</taxon>
        <taxon>Dikarya</taxon>
        <taxon>Ascomycota</taxon>
        <taxon>Pezizomycotina</taxon>
        <taxon>Eurotiomycetes</taxon>
        <taxon>Eurotiomycetidae</taxon>
        <taxon>Eurotiales</taxon>
        <taxon>Aspergillaceae</taxon>
        <taxon>Aspergillus</taxon>
        <taxon>Aspergillus subgen. Nidulantes</taxon>
    </lineage>
</organism>
<evidence type="ECO:0000256" key="7">
    <source>
        <dbReference type="ARBA" id="ARBA00022892"/>
    </source>
</evidence>
<dbReference type="InterPro" id="IPR006689">
    <property type="entry name" value="Small_GTPase_ARF/SAR"/>
</dbReference>
<keyword evidence="9" id="KW-0333">Golgi apparatus</keyword>
<comment type="caution">
    <text evidence="11">The sequence shown here is derived from an EMBL/GenBank/DDBJ whole genome shotgun (WGS) entry which is preliminary data.</text>
</comment>
<evidence type="ECO:0000256" key="8">
    <source>
        <dbReference type="ARBA" id="ARBA00022927"/>
    </source>
</evidence>
<reference evidence="11 12" key="1">
    <citation type="submission" date="2024-07" db="EMBL/GenBank/DDBJ databases">
        <title>Section-level genome sequencing and comparative genomics of Aspergillus sections Usti and Cavernicolus.</title>
        <authorList>
            <consortium name="Lawrence Berkeley National Laboratory"/>
            <person name="Nybo J.L."/>
            <person name="Vesth T.C."/>
            <person name="Theobald S."/>
            <person name="Frisvad J.C."/>
            <person name="Larsen T.O."/>
            <person name="Kjaerboelling I."/>
            <person name="Rothschild-Mancinelli K."/>
            <person name="Lyhne E.K."/>
            <person name="Kogle M.E."/>
            <person name="Barry K."/>
            <person name="Clum A."/>
            <person name="Na H."/>
            <person name="Ledsgaard L."/>
            <person name="Lin J."/>
            <person name="Lipzen A."/>
            <person name="Kuo A."/>
            <person name="Riley R."/>
            <person name="Mondo S."/>
            <person name="Labutti K."/>
            <person name="Haridas S."/>
            <person name="Pangalinan J."/>
            <person name="Salamov A.A."/>
            <person name="Simmons B.A."/>
            <person name="Magnuson J.K."/>
            <person name="Chen J."/>
            <person name="Drula E."/>
            <person name="Henrissat B."/>
            <person name="Wiebenga A."/>
            <person name="Lubbers R.J."/>
            <person name="Gomes A.C."/>
            <person name="Makela M.R."/>
            <person name="Stajich J."/>
            <person name="Grigoriev I.V."/>
            <person name="Mortensen U.H."/>
            <person name="De Vries R.P."/>
            <person name="Baker S.E."/>
            <person name="Andersen M.R."/>
        </authorList>
    </citation>
    <scope>NUCLEOTIDE SEQUENCE [LARGE SCALE GENOMIC DNA]</scope>
    <source>
        <strain evidence="11 12">CBS 209.92</strain>
    </source>
</reference>
<dbReference type="Proteomes" id="UP001610563">
    <property type="component" value="Unassembled WGS sequence"/>
</dbReference>
<protein>
    <submittedName>
        <fullName evidence="11">P-loop containing nucleoside triphosphate hydrolase protein</fullName>
    </submittedName>
</protein>
<evidence type="ECO:0000313" key="11">
    <source>
        <dbReference type="EMBL" id="KAL2784925.1"/>
    </source>
</evidence>
<keyword evidence="4" id="KW-0813">Transport</keyword>
<dbReference type="Gene3D" id="3.40.50.300">
    <property type="entry name" value="P-loop containing nucleotide triphosphate hydrolases"/>
    <property type="match status" value="1"/>
</dbReference>
<keyword evidence="6" id="KW-0256">Endoplasmic reticulum</keyword>
<evidence type="ECO:0000256" key="10">
    <source>
        <dbReference type="ARBA" id="ARBA00023134"/>
    </source>
</evidence>
<evidence type="ECO:0000256" key="6">
    <source>
        <dbReference type="ARBA" id="ARBA00022824"/>
    </source>
</evidence>
<dbReference type="EMBL" id="JBFTWV010000161">
    <property type="protein sequence ID" value="KAL2784925.1"/>
    <property type="molecule type" value="Genomic_DNA"/>
</dbReference>
<comment type="subcellular location">
    <subcellularLocation>
        <location evidence="1">Endoplasmic reticulum</location>
    </subcellularLocation>
    <subcellularLocation>
        <location evidence="2">Golgi apparatus</location>
    </subcellularLocation>
</comment>
<name>A0ABR4FNU6_9EURO</name>
<evidence type="ECO:0000256" key="2">
    <source>
        <dbReference type="ARBA" id="ARBA00004555"/>
    </source>
</evidence>
<evidence type="ECO:0000256" key="9">
    <source>
        <dbReference type="ARBA" id="ARBA00023034"/>
    </source>
</evidence>
<dbReference type="PANTHER" id="PTHR45684">
    <property type="entry name" value="RE74312P"/>
    <property type="match status" value="1"/>
</dbReference>
<proteinExistence type="inferred from homology"/>
<evidence type="ECO:0000256" key="3">
    <source>
        <dbReference type="ARBA" id="ARBA00007507"/>
    </source>
</evidence>
<keyword evidence="8" id="KW-0653">Protein transport</keyword>
<dbReference type="SMART" id="SM00178">
    <property type="entry name" value="SAR"/>
    <property type="match status" value="1"/>
</dbReference>
<dbReference type="PRINTS" id="PR00328">
    <property type="entry name" value="SAR1GTPBP"/>
</dbReference>
<evidence type="ECO:0000256" key="1">
    <source>
        <dbReference type="ARBA" id="ARBA00004240"/>
    </source>
</evidence>
<dbReference type="GO" id="GO:0016787">
    <property type="term" value="F:hydrolase activity"/>
    <property type="evidence" value="ECO:0007669"/>
    <property type="project" value="UniProtKB-KW"/>
</dbReference>
<keyword evidence="10" id="KW-0342">GTP-binding</keyword>
<dbReference type="Pfam" id="PF00025">
    <property type="entry name" value="Arf"/>
    <property type="match status" value="1"/>
</dbReference>
<gene>
    <name evidence="11" type="ORF">BJX66DRAFT_315849</name>
</gene>
<comment type="similarity">
    <text evidence="3">Belongs to the small GTPase superfamily. SAR1 family.</text>
</comment>
<keyword evidence="12" id="KW-1185">Reference proteome</keyword>